<keyword evidence="5" id="KW-1185">Reference proteome</keyword>
<dbReference type="Pfam" id="PF03033">
    <property type="entry name" value="Glyco_transf_28"/>
    <property type="match status" value="1"/>
</dbReference>
<dbReference type="InterPro" id="IPR002213">
    <property type="entry name" value="UDP_glucos_trans"/>
</dbReference>
<gene>
    <name evidence="4" type="ORF">OSB04_003809</name>
</gene>
<feature type="domain" description="Glycosyltransferase family 28 N-terminal" evidence="3">
    <location>
        <begin position="212"/>
        <end position="367"/>
    </location>
</feature>
<keyword evidence="1" id="KW-0808">Transferase</keyword>
<evidence type="ECO:0000256" key="1">
    <source>
        <dbReference type="ARBA" id="ARBA00022679"/>
    </source>
</evidence>
<dbReference type="Gene3D" id="3.40.50.2000">
    <property type="entry name" value="Glycogen Phosphorylase B"/>
    <property type="match status" value="3"/>
</dbReference>
<dbReference type="Proteomes" id="UP001172457">
    <property type="component" value="Chromosome 1"/>
</dbReference>
<dbReference type="InterPro" id="IPR004276">
    <property type="entry name" value="GlycoTrans_28_N"/>
</dbReference>
<dbReference type="CDD" id="cd03784">
    <property type="entry name" value="GT1_Gtf-like"/>
    <property type="match status" value="1"/>
</dbReference>
<dbReference type="AlphaFoldDB" id="A0AA38U333"/>
<dbReference type="PANTHER" id="PTHR48050">
    <property type="entry name" value="STEROL 3-BETA-GLUCOSYLTRANSFERASE"/>
    <property type="match status" value="1"/>
</dbReference>
<name>A0AA38U333_9ASTR</name>
<evidence type="ECO:0000256" key="2">
    <source>
        <dbReference type="SAM" id="MobiDB-lite"/>
    </source>
</evidence>
<reference evidence="4" key="1">
    <citation type="submission" date="2023-03" db="EMBL/GenBank/DDBJ databases">
        <title>Chromosome-scale reference genome and RAD-based genetic map of yellow starthistle (Centaurea solstitialis) reveal putative structural variation and QTLs associated with invader traits.</title>
        <authorList>
            <person name="Reatini B."/>
            <person name="Cang F.A."/>
            <person name="Jiang Q."/>
            <person name="Mckibben M.T.W."/>
            <person name="Barker M.S."/>
            <person name="Rieseberg L.H."/>
            <person name="Dlugosch K.M."/>
        </authorList>
    </citation>
    <scope>NUCLEOTIDE SEQUENCE</scope>
    <source>
        <strain evidence="4">CAN-66</strain>
        <tissue evidence="4">Leaf</tissue>
    </source>
</reference>
<dbReference type="GO" id="GO:0016906">
    <property type="term" value="F:sterol 3-beta-glucosyltransferase activity"/>
    <property type="evidence" value="ECO:0007669"/>
    <property type="project" value="UniProtKB-ARBA"/>
</dbReference>
<dbReference type="SUPFAM" id="SSF53756">
    <property type="entry name" value="UDP-Glycosyltransferase/glycogen phosphorylase"/>
    <property type="match status" value="2"/>
</dbReference>
<organism evidence="4 5">
    <name type="scientific">Centaurea solstitialis</name>
    <name type="common">yellow star-thistle</name>
    <dbReference type="NCBI Taxonomy" id="347529"/>
    <lineage>
        <taxon>Eukaryota</taxon>
        <taxon>Viridiplantae</taxon>
        <taxon>Streptophyta</taxon>
        <taxon>Embryophyta</taxon>
        <taxon>Tracheophyta</taxon>
        <taxon>Spermatophyta</taxon>
        <taxon>Magnoliopsida</taxon>
        <taxon>eudicotyledons</taxon>
        <taxon>Gunneridae</taxon>
        <taxon>Pentapetalae</taxon>
        <taxon>asterids</taxon>
        <taxon>campanulids</taxon>
        <taxon>Asterales</taxon>
        <taxon>Asteraceae</taxon>
        <taxon>Carduoideae</taxon>
        <taxon>Cardueae</taxon>
        <taxon>Centaureinae</taxon>
        <taxon>Centaurea</taxon>
    </lineage>
</organism>
<evidence type="ECO:0000313" key="4">
    <source>
        <dbReference type="EMBL" id="KAJ9567843.1"/>
    </source>
</evidence>
<accession>A0AA38U333</accession>
<dbReference type="GO" id="GO:0005975">
    <property type="term" value="P:carbohydrate metabolic process"/>
    <property type="evidence" value="ECO:0007669"/>
    <property type="project" value="InterPro"/>
</dbReference>
<protein>
    <recommendedName>
        <fullName evidence="3">Glycosyltransferase family 28 N-terminal domain-containing protein</fullName>
    </recommendedName>
</protein>
<dbReference type="EMBL" id="JARYMX010000001">
    <property type="protein sequence ID" value="KAJ9567843.1"/>
    <property type="molecule type" value="Genomic_DNA"/>
</dbReference>
<sequence length="684" mass="76505">MNLHHGTEVFAQSQILIGTQGFGGVFLIDDEMDPDGIGEGLSKGKSEVRDEESCGATTCNYVEDRSASGSPVRGLSSPPVEEISKSKELSYSAPPHPRRALDHSVTAPSSIRRNLFPENKEAAYSRSMTEKWWTQSWIPRHELKLDRLSEREKQKLIVELVKIQSDGTVEVDLSKNAPVASELFEYQSIEGFHPDMEFIVTDSNKSIPKLKIAVLVVGTRGDVQPFLAMSKRLQACLRTKKESFQIEFGHHVRLATHANFRSFVESAGVDFYPLGGDPRILAGYMARNKGLIPSAPGEISTQRKQLKAIIESLLPACTEPDLKTGKAFRAQAIIANPPAYGHAHVAEALGVPLHMFFTMPWTPTSEFPSPLARVPQSAGYWLSYIVVDLLIWWGIRGYINDFRKKLNLAPIAYFSMYRGSISHFPTGYMWSPHVVAKPSDWGPLVDVVGYCFLNLASKYQPPQEFIQWIGKGTSPIYIGFGSMPLEDSVKTTTIILEALRKTGQRGIIDRGWGDLGTFPEIPDDIFLLVDCPHDWLFPQCAAVVSYILRCSSRRCWNNGHRIESWVSYNYCTFFGDQYFWGDRIYHRGLGPNPIPINQLSVEALSDAINFMLQPEVKSRAMDLAKLIENEDGVANAVDAFHRHLPPDMPFSSNIPSKQDDDDDHPNPIQWLFTQIGLHCGCGTS</sequence>
<evidence type="ECO:0000259" key="3">
    <source>
        <dbReference type="Pfam" id="PF03033"/>
    </source>
</evidence>
<dbReference type="PANTHER" id="PTHR48050:SF16">
    <property type="entry name" value="STEROL 3-BETA-GLUCOSYLTRANSFERASE UGT80B1"/>
    <property type="match status" value="1"/>
</dbReference>
<dbReference type="InterPro" id="IPR050426">
    <property type="entry name" value="Glycosyltransferase_28"/>
</dbReference>
<dbReference type="FunFam" id="3.40.50.2000:FF:000009">
    <property type="entry name" value="Sterol 3-beta-glucosyltransferase UGT80A2"/>
    <property type="match status" value="1"/>
</dbReference>
<feature type="region of interest" description="Disordered" evidence="2">
    <location>
        <begin position="63"/>
        <end position="105"/>
    </location>
</feature>
<proteinExistence type="predicted"/>
<comment type="caution">
    <text evidence="4">The sequence shown here is derived from an EMBL/GenBank/DDBJ whole genome shotgun (WGS) entry which is preliminary data.</text>
</comment>
<evidence type="ECO:0000313" key="5">
    <source>
        <dbReference type="Proteomes" id="UP001172457"/>
    </source>
</evidence>